<dbReference type="EMBL" id="JACHXK010000001">
    <property type="protein sequence ID" value="MBB3108539.1"/>
    <property type="molecule type" value="Genomic_DNA"/>
</dbReference>
<dbReference type="RefSeq" id="WP_183596697.1">
    <property type="nucleotide sequence ID" value="NZ_JACHXK010000001.1"/>
</dbReference>
<comment type="subcellular location">
    <subcellularLocation>
        <location evidence="1">Membrane</location>
    </subcellularLocation>
</comment>
<evidence type="ECO:0000313" key="5">
    <source>
        <dbReference type="EMBL" id="MBB3108539.1"/>
    </source>
</evidence>
<keyword evidence="3" id="KW-0472">Membrane</keyword>
<organism evidence="5 6">
    <name type="scientific">Paenibacillus phyllosphaerae</name>
    <dbReference type="NCBI Taxonomy" id="274593"/>
    <lineage>
        <taxon>Bacteria</taxon>
        <taxon>Bacillati</taxon>
        <taxon>Bacillota</taxon>
        <taxon>Bacilli</taxon>
        <taxon>Bacillales</taxon>
        <taxon>Paenibacillaceae</taxon>
        <taxon>Paenibacillus</taxon>
    </lineage>
</organism>
<feature type="transmembrane region" description="Helical" evidence="3">
    <location>
        <begin position="35"/>
        <end position="53"/>
    </location>
</feature>
<dbReference type="GO" id="GO:0016747">
    <property type="term" value="F:acyltransferase activity, transferring groups other than amino-acyl groups"/>
    <property type="evidence" value="ECO:0007669"/>
    <property type="project" value="InterPro"/>
</dbReference>
<feature type="transmembrane region" description="Helical" evidence="3">
    <location>
        <begin position="154"/>
        <end position="171"/>
    </location>
</feature>
<feature type="transmembrane region" description="Helical" evidence="3">
    <location>
        <begin position="314"/>
        <end position="331"/>
    </location>
</feature>
<feature type="transmembrane region" description="Helical" evidence="3">
    <location>
        <begin position="183"/>
        <end position="202"/>
    </location>
</feature>
<proteinExistence type="inferred from homology"/>
<evidence type="ECO:0000313" key="6">
    <source>
        <dbReference type="Proteomes" id="UP000570361"/>
    </source>
</evidence>
<dbReference type="InterPro" id="IPR002656">
    <property type="entry name" value="Acyl_transf_3_dom"/>
</dbReference>
<dbReference type="Pfam" id="PF01757">
    <property type="entry name" value="Acyl_transf_3"/>
    <property type="match status" value="1"/>
</dbReference>
<gene>
    <name evidence="5" type="ORF">FHS18_000567</name>
</gene>
<accession>A0A7W5FL06</accession>
<feature type="transmembrane region" description="Helical" evidence="3">
    <location>
        <begin position="123"/>
        <end position="142"/>
    </location>
</feature>
<sequence length="348" mass="40906">MKVKERDVRVDILRFIAIVGIILAHSEPFGALFQLRNFDVVLMVLLLGTSFYLSNHNKKAVQFGDYLVKRFNRLVVPTWQFLFMFFVLFWLISLINGDSYYFKIWNIVDSFALMNDDGSSSIGYVWIMKVFFVIAVISPFLLKLSQVIKNNFVYLLLLSAVYAIYAGLVYINDFIFNGLVHNMIENFLIYGIGYGLIAAFGIRLKLFSKKEIKVLTAIFFVLFVTLYFVHNHAPTQQFKYPPMLYYMAYGLLVSLLLYQILQVKWIYRILNNKFVLFVSKTSLWLYFWHIIPIYFVKLFGNLIPIIDMNFITRFTFYFVAALLLTYIQELVNNKRMAIRKNKNLLKVG</sequence>
<feature type="transmembrane region" description="Helical" evidence="3">
    <location>
        <begin position="74"/>
        <end position="95"/>
    </location>
</feature>
<protein>
    <submittedName>
        <fullName evidence="5">Peptidoglycan/LPS O-acetylase OafA/YrhL</fullName>
    </submittedName>
</protein>
<reference evidence="5 6" key="1">
    <citation type="submission" date="2020-08" db="EMBL/GenBank/DDBJ databases">
        <title>Genomic Encyclopedia of Type Strains, Phase III (KMG-III): the genomes of soil and plant-associated and newly described type strains.</title>
        <authorList>
            <person name="Whitman W."/>
        </authorList>
    </citation>
    <scope>NUCLEOTIDE SEQUENCE [LARGE SCALE GENOMIC DNA]</scope>
    <source>
        <strain evidence="5 6">CECT 5862</strain>
    </source>
</reference>
<keyword evidence="3" id="KW-1133">Transmembrane helix</keyword>
<dbReference type="Proteomes" id="UP000570361">
    <property type="component" value="Unassembled WGS sequence"/>
</dbReference>
<keyword evidence="6" id="KW-1185">Reference proteome</keyword>
<evidence type="ECO:0000259" key="4">
    <source>
        <dbReference type="Pfam" id="PF01757"/>
    </source>
</evidence>
<feature type="transmembrane region" description="Helical" evidence="3">
    <location>
        <begin position="273"/>
        <end position="294"/>
    </location>
</feature>
<comment type="similarity">
    <text evidence="2">Belongs to the acyltransferase 3 family.</text>
</comment>
<feature type="transmembrane region" description="Helical" evidence="3">
    <location>
        <begin position="12"/>
        <end position="29"/>
    </location>
</feature>
<feature type="domain" description="Acyltransferase 3" evidence="4">
    <location>
        <begin position="9"/>
        <end position="327"/>
    </location>
</feature>
<feature type="transmembrane region" description="Helical" evidence="3">
    <location>
        <begin position="243"/>
        <end position="261"/>
    </location>
</feature>
<evidence type="ECO:0000256" key="1">
    <source>
        <dbReference type="ARBA" id="ARBA00004370"/>
    </source>
</evidence>
<dbReference type="AlphaFoldDB" id="A0A7W5FL06"/>
<evidence type="ECO:0000256" key="3">
    <source>
        <dbReference type="SAM" id="Phobius"/>
    </source>
</evidence>
<name>A0A7W5FL06_9BACL</name>
<feature type="transmembrane region" description="Helical" evidence="3">
    <location>
        <begin position="214"/>
        <end position="231"/>
    </location>
</feature>
<keyword evidence="3" id="KW-0812">Transmembrane</keyword>
<evidence type="ECO:0000256" key="2">
    <source>
        <dbReference type="ARBA" id="ARBA00007400"/>
    </source>
</evidence>
<comment type="caution">
    <text evidence="5">The sequence shown here is derived from an EMBL/GenBank/DDBJ whole genome shotgun (WGS) entry which is preliminary data.</text>
</comment>